<keyword evidence="1" id="KW-0812">Transmembrane</keyword>
<keyword evidence="3" id="KW-1185">Reference proteome</keyword>
<proteinExistence type="predicted"/>
<dbReference type="RefSeq" id="WP_145228386.1">
    <property type="nucleotide sequence ID" value="NZ_CP036343.1"/>
</dbReference>
<feature type="transmembrane region" description="Helical" evidence="1">
    <location>
        <begin position="49"/>
        <end position="71"/>
    </location>
</feature>
<protein>
    <submittedName>
        <fullName evidence="2">Uncharacterized protein</fullName>
    </submittedName>
</protein>
<feature type="transmembrane region" description="Helical" evidence="1">
    <location>
        <begin position="12"/>
        <end position="37"/>
    </location>
</feature>
<dbReference type="AlphaFoldDB" id="A0A517VEP1"/>
<dbReference type="KEGG" id="gax:Pan161_31310"/>
<keyword evidence="1" id="KW-0472">Membrane</keyword>
<name>A0A517VEP1_9PLAN</name>
<feature type="transmembrane region" description="Helical" evidence="1">
    <location>
        <begin position="137"/>
        <end position="155"/>
    </location>
</feature>
<evidence type="ECO:0000313" key="2">
    <source>
        <dbReference type="EMBL" id="QDT91473.1"/>
    </source>
</evidence>
<dbReference type="EMBL" id="CP036343">
    <property type="protein sequence ID" value="QDT91473.1"/>
    <property type="molecule type" value="Genomic_DNA"/>
</dbReference>
<keyword evidence="1" id="KW-1133">Transmembrane helix</keyword>
<evidence type="ECO:0000256" key="1">
    <source>
        <dbReference type="SAM" id="Phobius"/>
    </source>
</evidence>
<dbReference type="OrthoDB" id="282527at2"/>
<accession>A0A517VEP1</accession>
<dbReference type="Proteomes" id="UP000316855">
    <property type="component" value="Chromosome"/>
</dbReference>
<reference evidence="2 3" key="1">
    <citation type="submission" date="2019-02" db="EMBL/GenBank/DDBJ databases">
        <title>Deep-cultivation of Planctomycetes and their phenomic and genomic characterization uncovers novel biology.</title>
        <authorList>
            <person name="Wiegand S."/>
            <person name="Jogler M."/>
            <person name="Boedeker C."/>
            <person name="Pinto D."/>
            <person name="Vollmers J."/>
            <person name="Rivas-Marin E."/>
            <person name="Kohn T."/>
            <person name="Peeters S.H."/>
            <person name="Heuer A."/>
            <person name="Rast P."/>
            <person name="Oberbeckmann S."/>
            <person name="Bunk B."/>
            <person name="Jeske O."/>
            <person name="Meyerdierks A."/>
            <person name="Storesund J.E."/>
            <person name="Kallscheuer N."/>
            <person name="Luecker S."/>
            <person name="Lage O.M."/>
            <person name="Pohl T."/>
            <person name="Merkel B.J."/>
            <person name="Hornburger P."/>
            <person name="Mueller R.-W."/>
            <person name="Bruemmer F."/>
            <person name="Labrenz M."/>
            <person name="Spormann A.M."/>
            <person name="Op den Camp H."/>
            <person name="Overmann J."/>
            <person name="Amann R."/>
            <person name="Jetten M.S.M."/>
            <person name="Mascher T."/>
            <person name="Medema M.H."/>
            <person name="Devos D.P."/>
            <person name="Kaster A.-K."/>
            <person name="Ovreas L."/>
            <person name="Rohde M."/>
            <person name="Galperin M.Y."/>
            <person name="Jogler C."/>
        </authorList>
    </citation>
    <scope>NUCLEOTIDE SEQUENCE [LARGE SCALE GENOMIC DNA]</scope>
    <source>
        <strain evidence="2 3">Pan161</strain>
    </source>
</reference>
<gene>
    <name evidence="2" type="ORF">Pan161_31310</name>
</gene>
<evidence type="ECO:0000313" key="3">
    <source>
        <dbReference type="Proteomes" id="UP000316855"/>
    </source>
</evidence>
<feature type="transmembrane region" description="Helical" evidence="1">
    <location>
        <begin position="108"/>
        <end position="125"/>
    </location>
</feature>
<organism evidence="2 3">
    <name type="scientific">Gimesia algae</name>
    <dbReference type="NCBI Taxonomy" id="2527971"/>
    <lineage>
        <taxon>Bacteria</taxon>
        <taxon>Pseudomonadati</taxon>
        <taxon>Planctomycetota</taxon>
        <taxon>Planctomycetia</taxon>
        <taxon>Planctomycetales</taxon>
        <taxon>Planctomycetaceae</taxon>
        <taxon>Gimesia</taxon>
    </lineage>
</organism>
<sequence>MQTVSINNFGFLIAYLVPGFTTLWGISFFSTTVQTWIGILPSESPTVGGFLYITIGSVAVGLTVSTIRWIVIDTIHHWTGISDPGWNFSKLQKNINAFDRLIEIHYHYYQFYANSIIAMIIVYSARRISLGLWSAPMGWIEALLGIFLLIFFAGSRDTLRKYYNRTTQLLEMEVEEDQTNYSSDLDSTDESTS</sequence>